<evidence type="ECO:0000259" key="1">
    <source>
        <dbReference type="Pfam" id="PF07969"/>
    </source>
</evidence>
<keyword evidence="3" id="KW-1185">Reference proteome</keyword>
<dbReference type="InterPro" id="IPR013108">
    <property type="entry name" value="Amidohydro_3"/>
</dbReference>
<gene>
    <name evidence="2" type="ORF">CLV30_118113</name>
</gene>
<dbReference type="EMBL" id="PYGE01000018">
    <property type="protein sequence ID" value="PSK99208.1"/>
    <property type="molecule type" value="Genomic_DNA"/>
</dbReference>
<accession>A0A2P8DPS1</accession>
<name>A0A2P8DPS1_9ACTN</name>
<dbReference type="Pfam" id="PF07969">
    <property type="entry name" value="Amidohydro_3"/>
    <property type="match status" value="1"/>
</dbReference>
<dbReference type="InterPro" id="IPR032466">
    <property type="entry name" value="Metal_Hydrolase"/>
</dbReference>
<protein>
    <submittedName>
        <fullName evidence="2">Putative amidohydrolase YtcJ</fullName>
    </submittedName>
</protein>
<comment type="caution">
    <text evidence="2">The sequence shown here is derived from an EMBL/GenBank/DDBJ whole genome shotgun (WGS) entry which is preliminary data.</text>
</comment>
<dbReference type="GO" id="GO:0016810">
    <property type="term" value="F:hydrolase activity, acting on carbon-nitrogen (but not peptide) bonds"/>
    <property type="evidence" value="ECO:0007669"/>
    <property type="project" value="InterPro"/>
</dbReference>
<dbReference type="PANTHER" id="PTHR22642:SF2">
    <property type="entry name" value="PROTEIN LONG AFTER FAR-RED 3"/>
    <property type="match status" value="1"/>
</dbReference>
<dbReference type="InterPro" id="IPR006311">
    <property type="entry name" value="TAT_signal"/>
</dbReference>
<keyword evidence="2" id="KW-0378">Hydrolase</keyword>
<dbReference type="AlphaFoldDB" id="A0A2P8DPS1"/>
<sequence>MSHVDDANSPRVGPIHQLDRRRVLRILGAGAGAGALGLTAHPAAAGPRSGSAPADLVLHSGTVWTGVPHAPDAEAVAVSGRRIVAVGPNRDVLAWAGNGTRVVDLDGAFVAPGFRDQHTHLLNVADGGADAQTYRPVWDGYDEEAAFEGRRRVGQGHIDTLAEGHSPVDEFRHGTVDQELIDSILRMHDEAAKQGVTTVVEAGLTDLRVLDALFQLAAEDRLKVRHLVRVRWGAIERAAQLGWTSGYGNEWVKILGVKMYADGWLGPRTSALREPYNDDPYDWDLPHGVLFLAQQRADADVARARELGFNITTHAIGDLGIQTMLNAYDKAGVTPADRWCLEHVQVAGDDLLDRMADRGVVGSIQLSFPTTDHRFAESALGRQRTRQESYRWDTMRKRGLTLAGGTDFNVEVLDPLWGLQRSVTRQEFDDSPTGGFVPNERVTVHDGLRLITADCAYASFEEDERGTVEPGKYADLVVTRENLLTQPRDCLAAATRLMTVTNGKITFEGAVSYPPGDATCSSGRSPGAHQHP</sequence>
<organism evidence="2 3">
    <name type="scientific">Haloactinopolyspora alba</name>
    <dbReference type="NCBI Taxonomy" id="648780"/>
    <lineage>
        <taxon>Bacteria</taxon>
        <taxon>Bacillati</taxon>
        <taxon>Actinomycetota</taxon>
        <taxon>Actinomycetes</taxon>
        <taxon>Jiangellales</taxon>
        <taxon>Jiangellaceae</taxon>
        <taxon>Haloactinopolyspora</taxon>
    </lineage>
</organism>
<dbReference type="Proteomes" id="UP000243528">
    <property type="component" value="Unassembled WGS sequence"/>
</dbReference>
<dbReference type="RefSeq" id="WP_106539084.1">
    <property type="nucleotide sequence ID" value="NZ_PYGE01000018.1"/>
</dbReference>
<feature type="domain" description="Amidohydrolase 3" evidence="1">
    <location>
        <begin position="176"/>
        <end position="507"/>
    </location>
</feature>
<dbReference type="SUPFAM" id="SSF51556">
    <property type="entry name" value="Metallo-dependent hydrolases"/>
    <property type="match status" value="1"/>
</dbReference>
<dbReference type="Gene3D" id="3.20.20.140">
    <property type="entry name" value="Metal-dependent hydrolases"/>
    <property type="match status" value="1"/>
</dbReference>
<dbReference type="Gene3D" id="2.30.40.10">
    <property type="entry name" value="Urease, subunit C, domain 1"/>
    <property type="match status" value="2"/>
</dbReference>
<dbReference type="PANTHER" id="PTHR22642">
    <property type="entry name" value="IMIDAZOLONEPROPIONASE"/>
    <property type="match status" value="1"/>
</dbReference>
<evidence type="ECO:0000313" key="3">
    <source>
        <dbReference type="Proteomes" id="UP000243528"/>
    </source>
</evidence>
<dbReference type="InterPro" id="IPR011059">
    <property type="entry name" value="Metal-dep_hydrolase_composite"/>
</dbReference>
<reference evidence="2 3" key="1">
    <citation type="submission" date="2018-03" db="EMBL/GenBank/DDBJ databases">
        <title>Genomic Encyclopedia of Archaeal and Bacterial Type Strains, Phase II (KMG-II): from individual species to whole genera.</title>
        <authorList>
            <person name="Goeker M."/>
        </authorList>
    </citation>
    <scope>NUCLEOTIDE SEQUENCE [LARGE SCALE GENOMIC DNA]</scope>
    <source>
        <strain evidence="2 3">DSM 45211</strain>
    </source>
</reference>
<dbReference type="OrthoDB" id="3173428at2"/>
<proteinExistence type="predicted"/>
<evidence type="ECO:0000313" key="2">
    <source>
        <dbReference type="EMBL" id="PSK99208.1"/>
    </source>
</evidence>
<dbReference type="SUPFAM" id="SSF51338">
    <property type="entry name" value="Composite domain of metallo-dependent hydrolases"/>
    <property type="match status" value="1"/>
</dbReference>
<dbReference type="PROSITE" id="PS51318">
    <property type="entry name" value="TAT"/>
    <property type="match status" value="1"/>
</dbReference>